<gene>
    <name evidence="1" type="ORF">MC378_08125</name>
</gene>
<dbReference type="Proteomes" id="UP001139369">
    <property type="component" value="Unassembled WGS sequence"/>
</dbReference>
<comment type="caution">
    <text evidence="1">The sequence shown here is derived from an EMBL/GenBank/DDBJ whole genome shotgun (WGS) entry which is preliminary data.</text>
</comment>
<evidence type="ECO:0000313" key="1">
    <source>
        <dbReference type="EMBL" id="MCI2229130.1"/>
    </source>
</evidence>
<dbReference type="AlphaFoldDB" id="A0A9X1VN63"/>
<reference evidence="1" key="1">
    <citation type="submission" date="2022-02" db="EMBL/GenBank/DDBJ databases">
        <title>Polaribacter sp. MSW13, isolated from seawater.</title>
        <authorList>
            <person name="Kristyanto S."/>
            <person name="Jung J."/>
            <person name="Jeon C.O."/>
        </authorList>
    </citation>
    <scope>NUCLEOTIDE SEQUENCE</scope>
    <source>
        <strain evidence="1">MSW13</strain>
    </source>
</reference>
<proteinExistence type="predicted"/>
<sequence length="159" mass="17737">MKYTLIEHSAHKPTSLDCKYFLPKEAFADKIDVLVISFFGVYPDGSLGKDHAKYISKKAICGIIDFNPDVIVLDFRGLTYRWGNSLLRVFDDISMFKDGGNDEGEANFPILVVSSSTCKDGLQSLLTPASSTSVPDYLFEDIDIAIKTAAERGKYWLDH</sequence>
<organism evidence="1 2">
    <name type="scientific">Polaribacter marinus</name>
    <dbReference type="NCBI Taxonomy" id="2916838"/>
    <lineage>
        <taxon>Bacteria</taxon>
        <taxon>Pseudomonadati</taxon>
        <taxon>Bacteroidota</taxon>
        <taxon>Flavobacteriia</taxon>
        <taxon>Flavobacteriales</taxon>
        <taxon>Flavobacteriaceae</taxon>
    </lineage>
</organism>
<keyword evidence="2" id="KW-1185">Reference proteome</keyword>
<evidence type="ECO:0000313" key="2">
    <source>
        <dbReference type="Proteomes" id="UP001139369"/>
    </source>
</evidence>
<name>A0A9X1VN63_9FLAO</name>
<dbReference type="EMBL" id="JAKQYM010000005">
    <property type="protein sequence ID" value="MCI2229130.1"/>
    <property type="molecule type" value="Genomic_DNA"/>
</dbReference>
<dbReference type="RefSeq" id="WP_242178261.1">
    <property type="nucleotide sequence ID" value="NZ_JAKQYM010000005.1"/>
</dbReference>
<accession>A0A9X1VN63</accession>
<protein>
    <submittedName>
        <fullName evidence="1">Uncharacterized protein</fullName>
    </submittedName>
</protein>